<name>A0ABU1UVH5_9GAMM</name>
<dbReference type="NCBIfam" id="NF001238">
    <property type="entry name" value="PRK00211.1"/>
    <property type="match status" value="1"/>
</dbReference>
<organism evidence="2 3">
    <name type="scientific">Cellvibrio fibrivorans</name>
    <dbReference type="NCBI Taxonomy" id="126350"/>
    <lineage>
        <taxon>Bacteria</taxon>
        <taxon>Pseudomonadati</taxon>
        <taxon>Pseudomonadota</taxon>
        <taxon>Gammaproteobacteria</taxon>
        <taxon>Cellvibrionales</taxon>
        <taxon>Cellvibrionaceae</taxon>
        <taxon>Cellvibrio</taxon>
    </lineage>
</organism>
<dbReference type="Pfam" id="PF02635">
    <property type="entry name" value="DsrE"/>
    <property type="match status" value="1"/>
</dbReference>
<dbReference type="InterPro" id="IPR017462">
    <property type="entry name" value="Sulphur_relay_TusC/DsrF"/>
</dbReference>
<keyword evidence="3" id="KW-1185">Reference proteome</keyword>
<dbReference type="EMBL" id="JAVDVX010000002">
    <property type="protein sequence ID" value="MDR7089194.1"/>
    <property type="molecule type" value="Genomic_DNA"/>
</dbReference>
<sequence>MNKKMLLISRQAPFGKSTAREAIDIALAASVYDQDIGVLFMDDGVFQLLKSQKSQNIDQKNIASILSALALYGIENIYVHQESLDARTIRTDELVIDDLQLLNNKDIGHLLNQQDQLLSF</sequence>
<dbReference type="RefSeq" id="WP_310069987.1">
    <property type="nucleotide sequence ID" value="NZ_JAVDVX010000002.1"/>
</dbReference>
<dbReference type="SUPFAM" id="SSF75169">
    <property type="entry name" value="DsrEFH-like"/>
    <property type="match status" value="1"/>
</dbReference>
<comment type="caution">
    <text evidence="2">The sequence shown here is derived from an EMBL/GenBank/DDBJ whole genome shotgun (WGS) entry which is preliminary data.</text>
</comment>
<gene>
    <name evidence="2" type="ORF">J2X05_001200</name>
</gene>
<evidence type="ECO:0000313" key="2">
    <source>
        <dbReference type="EMBL" id="MDR7089194.1"/>
    </source>
</evidence>
<evidence type="ECO:0000256" key="1">
    <source>
        <dbReference type="ARBA" id="ARBA00005996"/>
    </source>
</evidence>
<dbReference type="PANTHER" id="PTHR38780">
    <property type="entry name" value="PROTEIN TUSC"/>
    <property type="match status" value="1"/>
</dbReference>
<reference evidence="2 3" key="1">
    <citation type="submission" date="2023-07" db="EMBL/GenBank/DDBJ databases">
        <title>Sorghum-associated microbial communities from plants grown in Nebraska, USA.</title>
        <authorList>
            <person name="Schachtman D."/>
        </authorList>
    </citation>
    <scope>NUCLEOTIDE SEQUENCE [LARGE SCALE GENOMIC DNA]</scope>
    <source>
        <strain evidence="2 3">BE190</strain>
    </source>
</reference>
<accession>A0ABU1UVH5</accession>
<dbReference type="InterPro" id="IPR003787">
    <property type="entry name" value="Sulphur_relay_DsrE/F-like"/>
</dbReference>
<dbReference type="PANTHER" id="PTHR38780:SF1">
    <property type="entry name" value="PROTEIN TUSC"/>
    <property type="match status" value="1"/>
</dbReference>
<evidence type="ECO:0000313" key="3">
    <source>
        <dbReference type="Proteomes" id="UP001253595"/>
    </source>
</evidence>
<comment type="similarity">
    <text evidence="1">Belongs to the DsrF/TusC family.</text>
</comment>
<dbReference type="InterPro" id="IPR027396">
    <property type="entry name" value="DsrEFH-like"/>
</dbReference>
<dbReference type="NCBIfam" id="TIGR03010">
    <property type="entry name" value="sulf_tusC_dsrF"/>
    <property type="match status" value="1"/>
</dbReference>
<protein>
    <submittedName>
        <fullName evidence="2">tRNA 2-thiouridine synthesizing protein C</fullName>
    </submittedName>
</protein>
<proteinExistence type="inferred from homology"/>
<dbReference type="Proteomes" id="UP001253595">
    <property type="component" value="Unassembled WGS sequence"/>
</dbReference>
<dbReference type="Gene3D" id="3.40.1260.10">
    <property type="entry name" value="DsrEFH-like"/>
    <property type="match status" value="1"/>
</dbReference>